<name>A0ABZ2KYP6_9BACT</name>
<evidence type="ECO:0000313" key="1">
    <source>
        <dbReference type="EMBL" id="WXB03786.1"/>
    </source>
</evidence>
<evidence type="ECO:0008006" key="3">
    <source>
        <dbReference type="Google" id="ProtNLM"/>
    </source>
</evidence>
<sequence length="103" mass="11508">MDAIARDTSPIEARFMHMLSQIFEDGIITDDERVTLWTEVATGGLAASRVDGLLLHFLQEQFAGFAADGIITDEERTRLRLMVDVLGIADVHLPDEIRRVLQA</sequence>
<dbReference type="Proteomes" id="UP001374803">
    <property type="component" value="Chromosome"/>
</dbReference>
<organism evidence="1 2">
    <name type="scientific">Pendulispora rubella</name>
    <dbReference type="NCBI Taxonomy" id="2741070"/>
    <lineage>
        <taxon>Bacteria</taxon>
        <taxon>Pseudomonadati</taxon>
        <taxon>Myxococcota</taxon>
        <taxon>Myxococcia</taxon>
        <taxon>Myxococcales</taxon>
        <taxon>Sorangiineae</taxon>
        <taxon>Pendulisporaceae</taxon>
        <taxon>Pendulispora</taxon>
    </lineage>
</organism>
<keyword evidence="2" id="KW-1185">Reference proteome</keyword>
<reference evidence="1" key="1">
    <citation type="submission" date="2021-12" db="EMBL/GenBank/DDBJ databases">
        <title>Discovery of the Pendulisporaceae a myxobacterial family with distinct sporulation behavior and unique specialized metabolism.</title>
        <authorList>
            <person name="Garcia R."/>
            <person name="Popoff A."/>
            <person name="Bader C.D."/>
            <person name="Loehr J."/>
            <person name="Walesch S."/>
            <person name="Walt C."/>
            <person name="Boldt J."/>
            <person name="Bunk B."/>
            <person name="Haeckl F.J.F.P.J."/>
            <person name="Gunesch A.P."/>
            <person name="Birkelbach J."/>
            <person name="Nuebel U."/>
            <person name="Pietschmann T."/>
            <person name="Bach T."/>
            <person name="Mueller R."/>
        </authorList>
    </citation>
    <scope>NUCLEOTIDE SEQUENCE</scope>
    <source>
        <strain evidence="1">MSr11367</strain>
    </source>
</reference>
<evidence type="ECO:0000313" key="2">
    <source>
        <dbReference type="Proteomes" id="UP001374803"/>
    </source>
</evidence>
<dbReference type="EMBL" id="CP089983">
    <property type="protein sequence ID" value="WXB03786.1"/>
    <property type="molecule type" value="Genomic_DNA"/>
</dbReference>
<protein>
    <recommendedName>
        <fullName evidence="3">Co-chaperone DjlA N-terminal domain-containing protein</fullName>
    </recommendedName>
</protein>
<proteinExistence type="predicted"/>
<dbReference type="RefSeq" id="WP_394833421.1">
    <property type="nucleotide sequence ID" value="NZ_CP089929.1"/>
</dbReference>
<gene>
    <name evidence="1" type="ORF">LVJ94_43640</name>
</gene>
<accession>A0ABZ2KYP6</accession>